<evidence type="ECO:0000313" key="3">
    <source>
        <dbReference type="Proteomes" id="UP000554482"/>
    </source>
</evidence>
<evidence type="ECO:0000259" key="1">
    <source>
        <dbReference type="PROSITE" id="PS50879"/>
    </source>
</evidence>
<dbReference type="PANTHER" id="PTHR47723:SF19">
    <property type="entry name" value="POLYNUCLEOTIDYL TRANSFERASE, RIBONUCLEASE H-LIKE SUPERFAMILY PROTEIN"/>
    <property type="match status" value="1"/>
</dbReference>
<dbReference type="InterPro" id="IPR012337">
    <property type="entry name" value="RNaseH-like_sf"/>
</dbReference>
<dbReference type="OrthoDB" id="1938131at2759"/>
<dbReference type="PROSITE" id="PS50879">
    <property type="entry name" value="RNASE_H_1"/>
    <property type="match status" value="1"/>
</dbReference>
<reference evidence="2 3" key="1">
    <citation type="submission" date="2020-06" db="EMBL/GenBank/DDBJ databases">
        <title>Transcriptomic and genomic resources for Thalictrum thalictroides and T. hernandezii: Facilitating candidate gene discovery in an emerging model plant lineage.</title>
        <authorList>
            <person name="Arias T."/>
            <person name="Riano-Pachon D.M."/>
            <person name="Di Stilio V.S."/>
        </authorList>
    </citation>
    <scope>NUCLEOTIDE SEQUENCE [LARGE SCALE GENOMIC DNA]</scope>
    <source>
        <strain evidence="3">cv. WT478/WT964</strain>
        <tissue evidence="2">Leaves</tissue>
    </source>
</reference>
<dbReference type="AlphaFoldDB" id="A0A7J6XAU4"/>
<dbReference type="InterPro" id="IPR002156">
    <property type="entry name" value="RNaseH_domain"/>
</dbReference>
<evidence type="ECO:0000313" key="2">
    <source>
        <dbReference type="EMBL" id="KAF5205955.1"/>
    </source>
</evidence>
<dbReference type="SUPFAM" id="SSF53098">
    <property type="entry name" value="Ribonuclease H-like"/>
    <property type="match status" value="1"/>
</dbReference>
<name>A0A7J6XAU4_THATH</name>
<accession>A0A7J6XAU4</accession>
<dbReference type="InterPro" id="IPR036397">
    <property type="entry name" value="RNaseH_sf"/>
</dbReference>
<dbReference type="Proteomes" id="UP000554482">
    <property type="component" value="Unassembled WGS sequence"/>
</dbReference>
<dbReference type="Gene3D" id="3.30.420.10">
    <property type="entry name" value="Ribonuclease H-like superfamily/Ribonuclease H"/>
    <property type="match status" value="1"/>
</dbReference>
<dbReference type="EMBL" id="JABWDY010003419">
    <property type="protein sequence ID" value="KAF5205955.1"/>
    <property type="molecule type" value="Genomic_DNA"/>
</dbReference>
<feature type="domain" description="RNase H type-1" evidence="1">
    <location>
        <begin position="1"/>
        <end position="132"/>
    </location>
</feature>
<organism evidence="2 3">
    <name type="scientific">Thalictrum thalictroides</name>
    <name type="common">Rue-anemone</name>
    <name type="synonym">Anemone thalictroides</name>
    <dbReference type="NCBI Taxonomy" id="46969"/>
    <lineage>
        <taxon>Eukaryota</taxon>
        <taxon>Viridiplantae</taxon>
        <taxon>Streptophyta</taxon>
        <taxon>Embryophyta</taxon>
        <taxon>Tracheophyta</taxon>
        <taxon>Spermatophyta</taxon>
        <taxon>Magnoliopsida</taxon>
        <taxon>Ranunculales</taxon>
        <taxon>Ranunculaceae</taxon>
        <taxon>Thalictroideae</taxon>
        <taxon>Thalictrum</taxon>
    </lineage>
</organism>
<protein>
    <submittedName>
        <fullName evidence="2">Ribonuclease h domain</fullName>
    </submittedName>
</protein>
<dbReference type="CDD" id="cd06222">
    <property type="entry name" value="RNase_H_like"/>
    <property type="match status" value="1"/>
</dbReference>
<sequence length="156" mass="17449">MMKINVDGASRGNPGKAGWGAIFRNSRNEVCLTVCKGMGIASNFMSELQGIVESIDMGLARGWDSLVVESDSKAAVQALQKNEVPWQFSTSWRKIMQRVKETLLETIWREGNFAADIAAKRGAGLLDTIMTSWEGRPPWLDRVESPDEVYFRFSNM</sequence>
<dbReference type="Pfam" id="PF13456">
    <property type="entry name" value="RVT_3"/>
    <property type="match status" value="1"/>
</dbReference>
<dbReference type="PANTHER" id="PTHR47723">
    <property type="entry name" value="OS05G0353850 PROTEIN"/>
    <property type="match status" value="1"/>
</dbReference>
<dbReference type="InterPro" id="IPR044730">
    <property type="entry name" value="RNase_H-like_dom_plant"/>
</dbReference>
<proteinExistence type="predicted"/>
<dbReference type="InterPro" id="IPR053151">
    <property type="entry name" value="RNase_H-like"/>
</dbReference>
<dbReference type="GO" id="GO:0003676">
    <property type="term" value="F:nucleic acid binding"/>
    <property type="evidence" value="ECO:0007669"/>
    <property type="project" value="InterPro"/>
</dbReference>
<keyword evidence="3" id="KW-1185">Reference proteome</keyword>
<comment type="caution">
    <text evidence="2">The sequence shown here is derived from an EMBL/GenBank/DDBJ whole genome shotgun (WGS) entry which is preliminary data.</text>
</comment>
<gene>
    <name evidence="2" type="ORF">FRX31_004459</name>
</gene>
<dbReference type="GO" id="GO:0004523">
    <property type="term" value="F:RNA-DNA hybrid ribonuclease activity"/>
    <property type="evidence" value="ECO:0007669"/>
    <property type="project" value="InterPro"/>
</dbReference>